<dbReference type="eggNOG" id="ENOG502ZABI">
    <property type="taxonomic scope" value="Bacteria"/>
</dbReference>
<dbReference type="HOGENOM" id="CLU_1033470_0_0_10"/>
<proteinExistence type="predicted"/>
<feature type="domain" description="Transglutaminase-like" evidence="1">
    <location>
        <begin position="67"/>
        <end position="160"/>
    </location>
</feature>
<accession>T2KNK2</accession>
<dbReference type="Gene3D" id="3.10.620.30">
    <property type="match status" value="1"/>
</dbReference>
<dbReference type="Pfam" id="PF01841">
    <property type="entry name" value="Transglut_core"/>
    <property type="match status" value="1"/>
</dbReference>
<name>T2KNK2_FORAG</name>
<dbReference type="SUPFAM" id="SSF54001">
    <property type="entry name" value="Cysteine proteinases"/>
    <property type="match status" value="1"/>
</dbReference>
<evidence type="ECO:0000259" key="1">
    <source>
        <dbReference type="Pfam" id="PF01841"/>
    </source>
</evidence>
<dbReference type="EMBL" id="HG315671">
    <property type="protein sequence ID" value="CDF80021.1"/>
    <property type="molecule type" value="Genomic_DNA"/>
</dbReference>
<gene>
    <name evidence="2" type="ORF">BN863_23090</name>
</gene>
<dbReference type="InterPro" id="IPR002931">
    <property type="entry name" value="Transglutaminase-like"/>
</dbReference>
<organism evidence="2 3">
    <name type="scientific">Formosa agariphila (strain DSM 15362 / KCTC 12365 / LMG 23005 / KMM 3901 / M-2Alg 35-1)</name>
    <dbReference type="NCBI Taxonomy" id="1347342"/>
    <lineage>
        <taxon>Bacteria</taxon>
        <taxon>Pseudomonadati</taxon>
        <taxon>Bacteroidota</taxon>
        <taxon>Flavobacteriia</taxon>
        <taxon>Flavobacteriales</taxon>
        <taxon>Flavobacteriaceae</taxon>
        <taxon>Formosa</taxon>
    </lineage>
</organism>
<reference evidence="2 3" key="1">
    <citation type="journal article" date="2013" name="Appl. Environ. Microbiol.">
        <title>The genome of the alga-associated marine flavobacterium Formosa agariphila KMM 3901T reveals a broad potential for degradation of algal polysaccharides.</title>
        <authorList>
            <person name="Mann A.J."/>
            <person name="Hahnke R.L."/>
            <person name="Huang S."/>
            <person name="Werner J."/>
            <person name="Xing P."/>
            <person name="Barbeyron T."/>
            <person name="Huettel B."/>
            <person name="Stueber K."/>
            <person name="Reinhardt R."/>
            <person name="Harder J."/>
            <person name="Gloeckner F.O."/>
            <person name="Amann R.I."/>
            <person name="Teeling H."/>
        </authorList>
    </citation>
    <scope>NUCLEOTIDE SEQUENCE [LARGE SCALE GENOMIC DNA]</scope>
    <source>
        <strain evidence="3">DSM 15362 / KCTC 12365 / LMG 23005 / KMM 3901</strain>
    </source>
</reference>
<dbReference type="AlphaFoldDB" id="T2KNK2"/>
<evidence type="ECO:0000313" key="3">
    <source>
        <dbReference type="Proteomes" id="UP000016160"/>
    </source>
</evidence>
<sequence>MKFIDFNKIKWSIKRHPFLYTTRFKLLAKNSIITEMENYNTLNKKSDLPICFFNINTKIFESGRPVEDLETVKKMSVWLRNHIKGGPGLSLASDDALDYMLTDKGGVCSDFAQIFNNFCVINNIKVREWGTARNQPNGKFGGHSFNEVYISELNKWVLIDVSYCVMFYLHSEIPLSVIEMFELIRVGENIECISFNTDLNVDERSMHNNYFYPDTVPFLICSYRNKVYDKVLKHSKSVLPVFVSHFLIYLTGKSYYYKFPLDDYKKIFS</sequence>
<keyword evidence="3" id="KW-1185">Reference proteome</keyword>
<protein>
    <recommendedName>
        <fullName evidence="1">Transglutaminase-like domain-containing protein</fullName>
    </recommendedName>
</protein>
<dbReference type="Proteomes" id="UP000016160">
    <property type="component" value="Chromosome"/>
</dbReference>
<dbReference type="STRING" id="1347342.BN863_23090"/>
<dbReference type="InterPro" id="IPR038765">
    <property type="entry name" value="Papain-like_cys_pep_sf"/>
</dbReference>
<evidence type="ECO:0000313" key="2">
    <source>
        <dbReference type="EMBL" id="CDF80021.1"/>
    </source>
</evidence>
<dbReference type="PATRIC" id="fig|1347342.6.peg.2319"/>